<evidence type="ECO:0000256" key="1">
    <source>
        <dbReference type="ARBA" id="ARBA00001974"/>
    </source>
</evidence>
<sequence>MDLQHNVSLKSYNTFGIDVNATSFISVTSEDELISVLKKNYAETLFILGGGSNMLLTEDIEDTVVHLNLLGKTIVSEDNTSMTIDVSAGENWHQFVLWTLDKNLGGLENLSLIPGNVGTSPIQNIGAYGVELKDSFVSCDAIHKQTLVTKTFSKKDCEFGYRSSVFKTSLKGDYIITKVRFKLNKAPHLLSTNYGIIEQELERNKITEPTIQDVSNAVIAIRSSKLPNPNVLGNSGSFFKNPIIPINTFKTLKANHEHLPSYPVSEEFVKVPAGWLIDQSGLKGFREGDAGVHKNQALVLVNYGNASGQDILNLAKKVQDIVYQKFSIRLEPEVNIYN</sequence>
<evidence type="ECO:0000256" key="3">
    <source>
        <dbReference type="ARBA" id="ARBA00004496"/>
    </source>
</evidence>
<keyword evidence="9 19" id="KW-0285">Flavoprotein</keyword>
<dbReference type="NCBIfam" id="NF000755">
    <property type="entry name" value="PRK00046.1"/>
    <property type="match status" value="1"/>
</dbReference>
<evidence type="ECO:0000256" key="9">
    <source>
        <dbReference type="ARBA" id="ARBA00022630"/>
    </source>
</evidence>
<dbReference type="AlphaFoldDB" id="A3UBD5"/>
<dbReference type="HAMAP" id="MF_00037">
    <property type="entry name" value="MurB"/>
    <property type="match status" value="1"/>
</dbReference>
<name>A3UBD5_CROAH</name>
<comment type="subcellular location">
    <subcellularLocation>
        <location evidence="3 19">Cytoplasm</location>
    </subcellularLocation>
</comment>
<evidence type="ECO:0000256" key="16">
    <source>
        <dbReference type="ARBA" id="ARBA00023316"/>
    </source>
</evidence>
<feature type="active site" evidence="19">
    <location>
        <position position="333"/>
    </location>
</feature>
<evidence type="ECO:0000256" key="8">
    <source>
        <dbReference type="ARBA" id="ARBA00022618"/>
    </source>
</evidence>
<keyword evidence="7 19" id="KW-0963">Cytoplasm</keyword>
<dbReference type="EMBL" id="CP002046">
    <property type="protein sequence ID" value="EAP85936.1"/>
    <property type="molecule type" value="Genomic_DNA"/>
</dbReference>
<comment type="cofactor">
    <cofactor evidence="1 19">
        <name>FAD</name>
        <dbReference type="ChEBI" id="CHEBI:57692"/>
    </cofactor>
</comment>
<evidence type="ECO:0000256" key="10">
    <source>
        <dbReference type="ARBA" id="ARBA00022827"/>
    </source>
</evidence>
<keyword evidence="22" id="KW-1185">Reference proteome</keyword>
<feature type="active site" evidence="19">
    <location>
        <position position="162"/>
    </location>
</feature>
<comment type="function">
    <text evidence="2 19">Cell wall formation.</text>
</comment>
<keyword evidence="16 19" id="KW-0961">Cell wall biogenesis/degradation</keyword>
<dbReference type="InterPro" id="IPR006094">
    <property type="entry name" value="Oxid_FAD_bind_N"/>
</dbReference>
<dbReference type="PANTHER" id="PTHR21071">
    <property type="entry name" value="UDP-N-ACETYLENOLPYRUVOYLGLUCOSAMINE REDUCTASE"/>
    <property type="match status" value="1"/>
</dbReference>
<keyword evidence="10 19" id="KW-0274">FAD</keyword>
<dbReference type="InterPro" id="IPR003170">
    <property type="entry name" value="MurB"/>
</dbReference>
<dbReference type="EC" id="1.3.1.98" evidence="5 19"/>
<feature type="active site" description="Proton donor" evidence="19">
    <location>
        <position position="237"/>
    </location>
</feature>
<evidence type="ECO:0000256" key="7">
    <source>
        <dbReference type="ARBA" id="ARBA00022490"/>
    </source>
</evidence>
<dbReference type="InterPro" id="IPR036318">
    <property type="entry name" value="FAD-bd_PCMH-like_sf"/>
</dbReference>
<dbReference type="Gene3D" id="3.30.43.10">
    <property type="entry name" value="Uridine Diphospho-n-acetylenolpyruvylglucosamine Reductase, domain 2"/>
    <property type="match status" value="1"/>
</dbReference>
<dbReference type="GO" id="GO:0071949">
    <property type="term" value="F:FAD binding"/>
    <property type="evidence" value="ECO:0007669"/>
    <property type="project" value="InterPro"/>
</dbReference>
<dbReference type="UniPathway" id="UPA00219"/>
<dbReference type="GO" id="GO:0051301">
    <property type="term" value="P:cell division"/>
    <property type="evidence" value="ECO:0007669"/>
    <property type="project" value="UniProtKB-KW"/>
</dbReference>
<evidence type="ECO:0000256" key="6">
    <source>
        <dbReference type="ARBA" id="ARBA00015188"/>
    </source>
</evidence>
<keyword evidence="8 19" id="KW-0132">Cell division</keyword>
<dbReference type="GO" id="GO:0005829">
    <property type="term" value="C:cytosol"/>
    <property type="evidence" value="ECO:0007669"/>
    <property type="project" value="TreeGrafter"/>
</dbReference>
<evidence type="ECO:0000256" key="17">
    <source>
        <dbReference type="ARBA" id="ARBA00031026"/>
    </source>
</evidence>
<dbReference type="GO" id="GO:0009252">
    <property type="term" value="P:peptidoglycan biosynthetic process"/>
    <property type="evidence" value="ECO:0007669"/>
    <property type="project" value="UniProtKB-UniRule"/>
</dbReference>
<evidence type="ECO:0000313" key="22">
    <source>
        <dbReference type="Proteomes" id="UP000002297"/>
    </source>
</evidence>
<dbReference type="InterPro" id="IPR011601">
    <property type="entry name" value="MurB_C"/>
</dbReference>
<proteinExistence type="inferred from homology"/>
<evidence type="ECO:0000256" key="14">
    <source>
        <dbReference type="ARBA" id="ARBA00023002"/>
    </source>
</evidence>
<keyword evidence="14 19" id="KW-0560">Oxidoreductase</keyword>
<evidence type="ECO:0000313" key="21">
    <source>
        <dbReference type="EMBL" id="EAP85936.1"/>
    </source>
</evidence>
<keyword evidence="15 19" id="KW-0131">Cell cycle</keyword>
<dbReference type="InterPro" id="IPR016167">
    <property type="entry name" value="FAD-bd_PCMH_sub1"/>
</dbReference>
<dbReference type="InterPro" id="IPR016166">
    <property type="entry name" value="FAD-bd_PCMH"/>
</dbReference>
<keyword evidence="12 19" id="KW-0133">Cell shape</keyword>
<dbReference type="Gene3D" id="3.90.78.10">
    <property type="entry name" value="UDP-N-acetylenolpyruvoylglucosamine reductase, C-terminal domain"/>
    <property type="match status" value="1"/>
</dbReference>
<evidence type="ECO:0000256" key="5">
    <source>
        <dbReference type="ARBA" id="ARBA00012518"/>
    </source>
</evidence>
<comment type="pathway">
    <text evidence="4 19">Cell wall biogenesis; peptidoglycan biosynthesis.</text>
</comment>
<evidence type="ECO:0000256" key="13">
    <source>
        <dbReference type="ARBA" id="ARBA00022984"/>
    </source>
</evidence>
<gene>
    <name evidence="19" type="primary">murB</name>
    <name evidence="21" type="ordered locus">CA2559_07886</name>
</gene>
<dbReference type="InterPro" id="IPR016169">
    <property type="entry name" value="FAD-bd_PCMH_sub2"/>
</dbReference>
<dbReference type="KEGG" id="cat:CA2559_07886"/>
<evidence type="ECO:0000256" key="18">
    <source>
        <dbReference type="ARBA" id="ARBA00048914"/>
    </source>
</evidence>
<evidence type="ECO:0000256" key="19">
    <source>
        <dbReference type="HAMAP-Rule" id="MF_00037"/>
    </source>
</evidence>
<feature type="domain" description="FAD-binding PCMH-type" evidence="20">
    <location>
        <begin position="17"/>
        <end position="186"/>
    </location>
</feature>
<dbReference type="NCBIfam" id="NF010478">
    <property type="entry name" value="PRK13903.1"/>
    <property type="match status" value="1"/>
</dbReference>
<reference evidence="21 22" key="1">
    <citation type="journal article" date="2010" name="J. Bacteriol.">
        <title>The complete genome sequence of Croceibacter atlanticus HTCC2559T.</title>
        <authorList>
            <person name="Oh H.M."/>
            <person name="Kang I."/>
            <person name="Ferriera S."/>
            <person name="Giovannoni S.J."/>
            <person name="Cho J.C."/>
        </authorList>
    </citation>
    <scope>NUCLEOTIDE SEQUENCE [LARGE SCALE GENOMIC DNA]</scope>
    <source>
        <strain evidence="22">ATCC BAA-628 / HTCC2559 / KCTC 12090</strain>
    </source>
</reference>
<dbReference type="HOGENOM" id="CLU_035304_0_0_10"/>
<dbReference type="GO" id="GO:0008360">
    <property type="term" value="P:regulation of cell shape"/>
    <property type="evidence" value="ECO:0007669"/>
    <property type="project" value="UniProtKB-KW"/>
</dbReference>
<evidence type="ECO:0000256" key="15">
    <source>
        <dbReference type="ARBA" id="ARBA00023306"/>
    </source>
</evidence>
<dbReference type="Proteomes" id="UP000002297">
    <property type="component" value="Chromosome"/>
</dbReference>
<dbReference type="Gene3D" id="3.30.465.10">
    <property type="match status" value="1"/>
</dbReference>
<evidence type="ECO:0000256" key="11">
    <source>
        <dbReference type="ARBA" id="ARBA00022857"/>
    </source>
</evidence>
<dbReference type="GO" id="GO:0008762">
    <property type="term" value="F:UDP-N-acetylmuramate dehydrogenase activity"/>
    <property type="evidence" value="ECO:0007669"/>
    <property type="project" value="UniProtKB-UniRule"/>
</dbReference>
<dbReference type="NCBIfam" id="TIGR00179">
    <property type="entry name" value="murB"/>
    <property type="match status" value="1"/>
</dbReference>
<protein>
    <recommendedName>
        <fullName evidence="6 19">UDP-N-acetylenolpyruvoylglucosamine reductase</fullName>
        <ecNumber evidence="5 19">1.3.1.98</ecNumber>
    </recommendedName>
    <alternativeName>
        <fullName evidence="17 19">UDP-N-acetylmuramate dehydrogenase</fullName>
    </alternativeName>
</protein>
<dbReference type="Pfam" id="PF02873">
    <property type="entry name" value="MurB_C"/>
    <property type="match status" value="1"/>
</dbReference>
<keyword evidence="13 19" id="KW-0573">Peptidoglycan synthesis</keyword>
<dbReference type="InterPro" id="IPR036635">
    <property type="entry name" value="MurB_C_sf"/>
</dbReference>
<evidence type="ECO:0000256" key="4">
    <source>
        <dbReference type="ARBA" id="ARBA00004752"/>
    </source>
</evidence>
<evidence type="ECO:0000259" key="20">
    <source>
        <dbReference type="PROSITE" id="PS51387"/>
    </source>
</evidence>
<dbReference type="RefSeq" id="WP_013187322.1">
    <property type="nucleotide sequence ID" value="NC_014230.1"/>
</dbReference>
<dbReference type="SUPFAM" id="SSF56176">
    <property type="entry name" value="FAD-binding/transporter-associated domain-like"/>
    <property type="match status" value="1"/>
</dbReference>
<comment type="catalytic activity">
    <reaction evidence="18 19">
        <text>UDP-N-acetyl-alpha-D-muramate + NADP(+) = UDP-N-acetyl-3-O-(1-carboxyvinyl)-alpha-D-glucosamine + NADPH + H(+)</text>
        <dbReference type="Rhea" id="RHEA:12248"/>
        <dbReference type="ChEBI" id="CHEBI:15378"/>
        <dbReference type="ChEBI" id="CHEBI:57783"/>
        <dbReference type="ChEBI" id="CHEBI:58349"/>
        <dbReference type="ChEBI" id="CHEBI:68483"/>
        <dbReference type="ChEBI" id="CHEBI:70757"/>
        <dbReference type="EC" id="1.3.1.98"/>
    </reaction>
</comment>
<dbReference type="STRING" id="216432.CA2559_07886"/>
<evidence type="ECO:0000256" key="2">
    <source>
        <dbReference type="ARBA" id="ARBA00003921"/>
    </source>
</evidence>
<evidence type="ECO:0000256" key="12">
    <source>
        <dbReference type="ARBA" id="ARBA00022960"/>
    </source>
</evidence>
<dbReference type="eggNOG" id="COG0812">
    <property type="taxonomic scope" value="Bacteria"/>
</dbReference>
<dbReference type="GeneID" id="89453332"/>
<comment type="similarity">
    <text evidence="19">Belongs to the MurB family.</text>
</comment>
<dbReference type="OrthoDB" id="9804753at2"/>
<dbReference type="GO" id="GO:0071555">
    <property type="term" value="P:cell wall organization"/>
    <property type="evidence" value="ECO:0007669"/>
    <property type="project" value="UniProtKB-KW"/>
</dbReference>
<organism evidence="21 22">
    <name type="scientific">Croceibacter atlanticus (strain ATCC BAA-628 / JCM 21780 / CIP 108009 / IAM 15332 / KCTC 12090 / HTCC2559)</name>
    <dbReference type="NCBI Taxonomy" id="216432"/>
    <lineage>
        <taxon>Bacteria</taxon>
        <taxon>Pseudomonadati</taxon>
        <taxon>Bacteroidota</taxon>
        <taxon>Flavobacteriia</taxon>
        <taxon>Flavobacteriales</taxon>
        <taxon>Flavobacteriaceae</taxon>
        <taxon>Croceibacter</taxon>
    </lineage>
</organism>
<dbReference type="SUPFAM" id="SSF56194">
    <property type="entry name" value="Uridine diphospho-N-Acetylenolpyruvylglucosamine reductase, MurB, C-terminal domain"/>
    <property type="match status" value="1"/>
</dbReference>
<dbReference type="PROSITE" id="PS51387">
    <property type="entry name" value="FAD_PCMH"/>
    <property type="match status" value="1"/>
</dbReference>
<dbReference type="PANTHER" id="PTHR21071:SF4">
    <property type="entry name" value="UDP-N-ACETYLENOLPYRUVOYLGLUCOSAMINE REDUCTASE"/>
    <property type="match status" value="1"/>
</dbReference>
<accession>A3UBD5</accession>
<dbReference type="Pfam" id="PF01565">
    <property type="entry name" value="FAD_binding_4"/>
    <property type="match status" value="1"/>
</dbReference>
<keyword evidence="11 19" id="KW-0521">NADP</keyword>